<evidence type="ECO:0000313" key="2">
    <source>
        <dbReference type="Proteomes" id="UP000306602"/>
    </source>
</evidence>
<organism evidence="1 2">
    <name type="scientific">Aliishimia ponticola</name>
    <dbReference type="NCBI Taxonomy" id="2499833"/>
    <lineage>
        <taxon>Bacteria</taxon>
        <taxon>Pseudomonadati</taxon>
        <taxon>Pseudomonadota</taxon>
        <taxon>Alphaproteobacteria</taxon>
        <taxon>Rhodobacterales</taxon>
        <taxon>Paracoccaceae</taxon>
        <taxon>Aliishimia</taxon>
    </lineage>
</organism>
<evidence type="ECO:0000313" key="1">
    <source>
        <dbReference type="EMBL" id="THH35072.1"/>
    </source>
</evidence>
<proteinExistence type="predicted"/>
<reference evidence="1 2" key="1">
    <citation type="submission" date="2019-04" db="EMBL/GenBank/DDBJ databases">
        <title>Shimia ponticola sp. nov., isolated from seawater.</title>
        <authorList>
            <person name="Kim Y.-O."/>
            <person name="Yoon J.-H."/>
        </authorList>
    </citation>
    <scope>NUCLEOTIDE SEQUENCE [LARGE SCALE GENOMIC DNA]</scope>
    <source>
        <strain evidence="1 2">MYP11</strain>
    </source>
</reference>
<comment type="caution">
    <text evidence="1">The sequence shown here is derived from an EMBL/GenBank/DDBJ whole genome shotgun (WGS) entry which is preliminary data.</text>
</comment>
<sequence length="120" mass="13404">MTTYIPNDIQKDLDAARLKRLKSSSKLRVETPDGYFRVLRMWENGFSVASEDAPHLRGFVDLYEGPSQLFQCLIVAADEEAGEMRYEFKRMTAVATSAARDFAAEGEVPAGLIDQTELPA</sequence>
<dbReference type="EMBL" id="SRKY01000004">
    <property type="protein sequence ID" value="THH35072.1"/>
    <property type="molecule type" value="Genomic_DNA"/>
</dbReference>
<protein>
    <submittedName>
        <fullName evidence="1">Uncharacterized protein</fullName>
    </submittedName>
</protein>
<dbReference type="OrthoDB" id="7658488at2"/>
<accession>A0A4S4N7E3</accession>
<dbReference type="RefSeq" id="WP_136463805.1">
    <property type="nucleotide sequence ID" value="NZ_SRKY01000004.1"/>
</dbReference>
<name>A0A4S4N7E3_9RHOB</name>
<gene>
    <name evidence="1" type="ORF">E4Z66_14665</name>
</gene>
<dbReference type="Proteomes" id="UP000306602">
    <property type="component" value="Unassembled WGS sequence"/>
</dbReference>
<keyword evidence="2" id="KW-1185">Reference proteome</keyword>
<dbReference type="AlphaFoldDB" id="A0A4S4N7E3"/>